<comment type="caution">
    <text evidence="1">The sequence shown here is derived from an EMBL/GenBank/DDBJ whole genome shotgun (WGS) entry which is preliminary data.</text>
</comment>
<sequence>MSNWEEWKLTKEDEEVMPSLDKLSICYCNKLKALPNCLLNTLRRVEILNCSQVIWAPDNSLPLLEDLYLRGDVRGILGKTLPCLPALKKLHIWGTSIESLPSDGWGLLESLNTLDIYECDRLASLLNGLGQLPALQTVCVDYCSELRSLFDGFERLKSLHRLEIYNCPKLRPLPNL</sequence>
<reference evidence="1 2" key="1">
    <citation type="journal article" date="2022" name="Hortic Res">
        <title>A haplotype resolved chromosomal level avocado genome allows analysis of novel avocado genes.</title>
        <authorList>
            <person name="Nath O."/>
            <person name="Fletcher S.J."/>
            <person name="Hayward A."/>
            <person name="Shaw L.M."/>
            <person name="Masouleh A.K."/>
            <person name="Furtado A."/>
            <person name="Henry R.J."/>
            <person name="Mitter N."/>
        </authorList>
    </citation>
    <scope>NUCLEOTIDE SEQUENCE [LARGE SCALE GENOMIC DNA]</scope>
    <source>
        <strain evidence="2">cv. Hass</strain>
    </source>
</reference>
<dbReference type="Proteomes" id="UP001234297">
    <property type="component" value="Chromosome 3"/>
</dbReference>
<dbReference type="EMBL" id="CM056811">
    <property type="protein sequence ID" value="KAJ8635286.1"/>
    <property type="molecule type" value="Genomic_DNA"/>
</dbReference>
<evidence type="ECO:0000313" key="2">
    <source>
        <dbReference type="Proteomes" id="UP001234297"/>
    </source>
</evidence>
<organism evidence="1 2">
    <name type="scientific">Persea americana</name>
    <name type="common">Avocado</name>
    <dbReference type="NCBI Taxonomy" id="3435"/>
    <lineage>
        <taxon>Eukaryota</taxon>
        <taxon>Viridiplantae</taxon>
        <taxon>Streptophyta</taxon>
        <taxon>Embryophyta</taxon>
        <taxon>Tracheophyta</taxon>
        <taxon>Spermatophyta</taxon>
        <taxon>Magnoliopsida</taxon>
        <taxon>Magnoliidae</taxon>
        <taxon>Laurales</taxon>
        <taxon>Lauraceae</taxon>
        <taxon>Persea</taxon>
    </lineage>
</organism>
<name>A0ACC2LQI2_PERAE</name>
<keyword evidence="2" id="KW-1185">Reference proteome</keyword>
<proteinExistence type="predicted"/>
<evidence type="ECO:0000313" key="1">
    <source>
        <dbReference type="EMBL" id="KAJ8635286.1"/>
    </source>
</evidence>
<protein>
    <submittedName>
        <fullName evidence="1">Uncharacterized protein</fullName>
    </submittedName>
</protein>
<gene>
    <name evidence="1" type="ORF">MRB53_009553</name>
</gene>
<accession>A0ACC2LQI2</accession>